<feature type="domain" description="Aromatic amino acid beta-eliminating lyase/threonine aldolase" evidence="5">
    <location>
        <begin position="142"/>
        <end position="210"/>
    </location>
</feature>
<evidence type="ECO:0000259" key="5">
    <source>
        <dbReference type="Pfam" id="PF01212"/>
    </source>
</evidence>
<dbReference type="InterPro" id="IPR001597">
    <property type="entry name" value="ArAA_b-elim_lyase/Thr_aldolase"/>
</dbReference>
<dbReference type="SMR" id="A0A8T3A7B5"/>
<evidence type="ECO:0000256" key="2">
    <source>
        <dbReference type="ARBA" id="ARBA00006966"/>
    </source>
</evidence>
<dbReference type="OrthoDB" id="539213at2759"/>
<comment type="caution">
    <text evidence="6">The sequence shown here is derived from an EMBL/GenBank/DDBJ whole genome shotgun (WGS) entry which is preliminary data.</text>
</comment>
<dbReference type="GO" id="GO:0006545">
    <property type="term" value="P:glycine biosynthetic process"/>
    <property type="evidence" value="ECO:0007669"/>
    <property type="project" value="TreeGrafter"/>
</dbReference>
<dbReference type="GO" id="GO:0006567">
    <property type="term" value="P:L-threonine catabolic process"/>
    <property type="evidence" value="ECO:0007669"/>
    <property type="project" value="TreeGrafter"/>
</dbReference>
<dbReference type="InterPro" id="IPR036770">
    <property type="entry name" value="Ankyrin_rpt-contain_sf"/>
</dbReference>
<dbReference type="GO" id="GO:0008732">
    <property type="term" value="F:L-allo-threonine aldolase activity"/>
    <property type="evidence" value="ECO:0007669"/>
    <property type="project" value="TreeGrafter"/>
</dbReference>
<evidence type="ECO:0000256" key="3">
    <source>
        <dbReference type="ARBA" id="ARBA00022898"/>
    </source>
</evidence>
<feature type="compositionally biased region" description="Basic residues" evidence="4">
    <location>
        <begin position="770"/>
        <end position="786"/>
    </location>
</feature>
<name>A0A8T3A7B5_DENNO</name>
<keyword evidence="7" id="KW-1185">Reference proteome</keyword>
<dbReference type="Gene3D" id="3.40.640.10">
    <property type="entry name" value="Type I PLP-dependent aspartate aminotransferase-like (Major domain)"/>
    <property type="match status" value="2"/>
</dbReference>
<keyword evidence="3" id="KW-0663">Pyridoxal phosphate</keyword>
<dbReference type="PANTHER" id="PTHR48097">
    <property type="entry name" value="L-THREONINE ALDOLASE-RELATED"/>
    <property type="match status" value="1"/>
</dbReference>
<dbReference type="InterPro" id="IPR002110">
    <property type="entry name" value="Ankyrin_rpt"/>
</dbReference>
<dbReference type="EMBL" id="JAGYWB010000018">
    <property type="protein sequence ID" value="KAI0492347.1"/>
    <property type="molecule type" value="Genomic_DNA"/>
</dbReference>
<comment type="similarity">
    <text evidence="2">Belongs to the threonine aldolase family.</text>
</comment>
<organism evidence="6 7">
    <name type="scientific">Dendrobium nobile</name>
    <name type="common">Orchid</name>
    <dbReference type="NCBI Taxonomy" id="94219"/>
    <lineage>
        <taxon>Eukaryota</taxon>
        <taxon>Viridiplantae</taxon>
        <taxon>Streptophyta</taxon>
        <taxon>Embryophyta</taxon>
        <taxon>Tracheophyta</taxon>
        <taxon>Spermatophyta</taxon>
        <taxon>Magnoliopsida</taxon>
        <taxon>Liliopsida</taxon>
        <taxon>Asparagales</taxon>
        <taxon>Orchidaceae</taxon>
        <taxon>Epidendroideae</taxon>
        <taxon>Malaxideae</taxon>
        <taxon>Dendrobiinae</taxon>
        <taxon>Dendrobium</taxon>
    </lineage>
</organism>
<gene>
    <name evidence="6" type="ORF">KFK09_026618</name>
</gene>
<evidence type="ECO:0000313" key="7">
    <source>
        <dbReference type="Proteomes" id="UP000829196"/>
    </source>
</evidence>
<dbReference type="InterPro" id="IPR015421">
    <property type="entry name" value="PyrdxlP-dep_Trfase_major"/>
</dbReference>
<dbReference type="Pfam" id="PF01212">
    <property type="entry name" value="Beta_elim_lyase"/>
    <property type="match status" value="2"/>
</dbReference>
<dbReference type="InterPro" id="IPR015424">
    <property type="entry name" value="PyrdxlP-dep_Trfase"/>
</dbReference>
<dbReference type="PANTHER" id="PTHR48097:SF9">
    <property type="entry name" value="L-THREONINE ALDOLASE"/>
    <property type="match status" value="1"/>
</dbReference>
<sequence length="825" mass="91824">MFCFPVVRGFYYIYKGEERIPKFFVHCSRRGGLRRILRFSAILTEELKLKQEIRKCRLSSPIQRHFAAKTVVLVRAFLPNLFGREKKNGADEQCHANIGVALFIRDQMASKMAIRWSKQERQTLVCRSFDMAGSESSVHRLVCLSKGLGAPTGSVLVGSKNFIAKARRLRKALGGCMRQLGVLCAAAYVALSENVSKVEEDHRKAKIIADTSVLSPKRLCQVLEERGVLVLPSNSTRQSCRNSFASCCKRGLDDTVILLLSHGANPLVMNDDCQTPLDLARAKGNSNVVRAIQLCINIQTVANMKISYFFTVGNHVGTPLHHDAKKGLDGTIILLLSHGANPFVMNDDCQIPLDLARAKGHSNVVRSIELREIHGLSILEAFASQWVSKKIWAVAVPCDSRNPTNPRKLKPAIYPNLQVCLSKGLGAPTGSVLVGSKNFIAKARRLRKALGGCMRQLGVLCAAAYVALSENVSKVEEDHRKAKIIADTSVLSPKRLCQVLEERGVLVLPSNSTRYRSKLLIPVLLLRSRFHYVFACVVVLVEYFKVLISQISSKDNHVRLYRKKRQSCWNSFASCCKRGLDDTVILLLSHGANPLVMNDDCQTPLDLARAKGNSNVVRAIQNRICLFVGWLREIHWPSIFEAFSPQYVSKKIWVVAVPCDSHNPTNPRKLKLAIYPNLQYTLRLREKPLDSQDFAALGERFVTDLLHQRRSREFSALADSCHPSELVAGAELAAVCRRWTTLPPTRQSSAAAAAPTPPLLSPTSIDSKDRTRRLRPSRHCRRRRRPTPAPIPSVREPAAVRDSDLCPSLIGNLLSPDPSLPLSVY</sequence>
<dbReference type="SUPFAM" id="SSF48403">
    <property type="entry name" value="Ankyrin repeat"/>
    <property type="match status" value="1"/>
</dbReference>
<comment type="cofactor">
    <cofactor evidence="1">
        <name>pyridoxal 5'-phosphate</name>
        <dbReference type="ChEBI" id="CHEBI:597326"/>
    </cofactor>
</comment>
<dbReference type="GO" id="GO:0005829">
    <property type="term" value="C:cytosol"/>
    <property type="evidence" value="ECO:0007669"/>
    <property type="project" value="TreeGrafter"/>
</dbReference>
<proteinExistence type="inferred from homology"/>
<protein>
    <recommendedName>
        <fullName evidence="5">Aromatic amino acid beta-eliminating lyase/threonine aldolase domain-containing protein</fullName>
    </recommendedName>
</protein>
<dbReference type="Proteomes" id="UP000829196">
    <property type="component" value="Unassembled WGS sequence"/>
</dbReference>
<feature type="region of interest" description="Disordered" evidence="4">
    <location>
        <begin position="746"/>
        <end position="798"/>
    </location>
</feature>
<evidence type="ECO:0000256" key="1">
    <source>
        <dbReference type="ARBA" id="ARBA00001933"/>
    </source>
</evidence>
<dbReference type="SMART" id="SM00248">
    <property type="entry name" value="ANK"/>
    <property type="match status" value="5"/>
</dbReference>
<evidence type="ECO:0000256" key="4">
    <source>
        <dbReference type="SAM" id="MobiDB-lite"/>
    </source>
</evidence>
<evidence type="ECO:0000313" key="6">
    <source>
        <dbReference type="EMBL" id="KAI0492347.1"/>
    </source>
</evidence>
<reference evidence="6" key="1">
    <citation type="journal article" date="2022" name="Front. Genet.">
        <title>Chromosome-Scale Assembly of the Dendrobium nobile Genome Provides Insights Into the Molecular Mechanism of the Biosynthesis of the Medicinal Active Ingredient of Dendrobium.</title>
        <authorList>
            <person name="Xu Q."/>
            <person name="Niu S.-C."/>
            <person name="Li K.-L."/>
            <person name="Zheng P.-J."/>
            <person name="Zhang X.-J."/>
            <person name="Jia Y."/>
            <person name="Liu Y."/>
            <person name="Niu Y.-X."/>
            <person name="Yu L.-H."/>
            <person name="Chen D.-F."/>
            <person name="Zhang G.-Q."/>
        </authorList>
    </citation>
    <scope>NUCLEOTIDE SEQUENCE</scope>
    <source>
        <tissue evidence="6">Leaf</tissue>
    </source>
</reference>
<feature type="domain" description="Aromatic amino acid beta-eliminating lyase/threonine aldolase" evidence="5">
    <location>
        <begin position="417"/>
        <end position="487"/>
    </location>
</feature>
<dbReference type="SUPFAM" id="SSF53383">
    <property type="entry name" value="PLP-dependent transferases"/>
    <property type="match status" value="2"/>
</dbReference>
<accession>A0A8T3A7B5</accession>
<dbReference type="AlphaFoldDB" id="A0A8T3A7B5"/>
<dbReference type="Gene3D" id="1.25.40.20">
    <property type="entry name" value="Ankyrin repeat-containing domain"/>
    <property type="match status" value="3"/>
</dbReference>